<dbReference type="InterPro" id="IPR013320">
    <property type="entry name" value="ConA-like_dom_sf"/>
</dbReference>
<keyword evidence="3" id="KW-1185">Reference proteome</keyword>
<evidence type="ECO:0000256" key="1">
    <source>
        <dbReference type="SAM" id="SignalP"/>
    </source>
</evidence>
<evidence type="ECO:0000313" key="3">
    <source>
        <dbReference type="Proteomes" id="UP001160625"/>
    </source>
</evidence>
<comment type="caution">
    <text evidence="2">The sequence shown here is derived from an EMBL/GenBank/DDBJ whole genome shotgun (WGS) entry which is preliminary data.</text>
</comment>
<feature type="signal peptide" evidence="1">
    <location>
        <begin position="1"/>
        <end position="20"/>
    </location>
</feature>
<gene>
    <name evidence="2" type="ORF">QGN17_03440</name>
</gene>
<sequence>MKTLATAACIAALLASSAGGARSLDFAGRIWDIKSSDGDPAGPGPNVFTDARKAVFVDDHGALHLTIAYRHYRWESTEIVSRESLGYGTYRFDIAAGANAIADNAVFGLFTYDLDPAQANREIDIELSRWGDGRTDNIQCSVQPADDRPDHYGRFASGEGRQGWIIEFSWAPGVFDCTVTDKASNHIIGHTHLTAGVPTPGNEKTRINLWQFRGKEPIGFVPSEVVVRNFTFTPR</sequence>
<dbReference type="RefSeq" id="WP_281043120.1">
    <property type="nucleotide sequence ID" value="NZ_JARYGZ010000001.1"/>
</dbReference>
<proteinExistence type="predicted"/>
<protein>
    <recommendedName>
        <fullName evidence="4">GH16 domain-containing protein</fullName>
    </recommendedName>
</protein>
<evidence type="ECO:0008006" key="4">
    <source>
        <dbReference type="Google" id="ProtNLM"/>
    </source>
</evidence>
<dbReference type="EMBL" id="JARYGZ010000001">
    <property type="protein sequence ID" value="MDH7637777.1"/>
    <property type="molecule type" value="Genomic_DNA"/>
</dbReference>
<dbReference type="Gene3D" id="2.60.120.200">
    <property type="match status" value="1"/>
</dbReference>
<feature type="chain" id="PRO_5045880029" description="GH16 domain-containing protein" evidence="1">
    <location>
        <begin position="21"/>
        <end position="235"/>
    </location>
</feature>
<keyword evidence="1" id="KW-0732">Signal</keyword>
<reference evidence="2" key="1">
    <citation type="submission" date="2023-04" db="EMBL/GenBank/DDBJ databases">
        <title>Sphingomonas sp. MAHUQ-71 isolated from rice field.</title>
        <authorList>
            <person name="Huq M.A."/>
        </authorList>
    </citation>
    <scope>NUCLEOTIDE SEQUENCE</scope>
    <source>
        <strain evidence="2">MAHUQ-71</strain>
    </source>
</reference>
<name>A0ABT6MXR2_9SPHN</name>
<accession>A0ABT6MXR2</accession>
<organism evidence="2 3">
    <name type="scientific">Sphingomonas oryzagri</name>
    <dbReference type="NCBI Taxonomy" id="3042314"/>
    <lineage>
        <taxon>Bacteria</taxon>
        <taxon>Pseudomonadati</taxon>
        <taxon>Pseudomonadota</taxon>
        <taxon>Alphaproteobacteria</taxon>
        <taxon>Sphingomonadales</taxon>
        <taxon>Sphingomonadaceae</taxon>
        <taxon>Sphingomonas</taxon>
    </lineage>
</organism>
<dbReference type="Proteomes" id="UP001160625">
    <property type="component" value="Unassembled WGS sequence"/>
</dbReference>
<evidence type="ECO:0000313" key="2">
    <source>
        <dbReference type="EMBL" id="MDH7637777.1"/>
    </source>
</evidence>
<dbReference type="SUPFAM" id="SSF49899">
    <property type="entry name" value="Concanavalin A-like lectins/glucanases"/>
    <property type="match status" value="1"/>
</dbReference>